<keyword evidence="2" id="KW-1185">Reference proteome</keyword>
<evidence type="ECO:0000313" key="2">
    <source>
        <dbReference type="Proteomes" id="UP000299102"/>
    </source>
</evidence>
<protein>
    <submittedName>
        <fullName evidence="1">Uncharacterized protein</fullName>
    </submittedName>
</protein>
<accession>A0A4C1XV43</accession>
<dbReference type="AlphaFoldDB" id="A0A4C1XV43"/>
<comment type="caution">
    <text evidence="1">The sequence shown here is derived from an EMBL/GenBank/DDBJ whole genome shotgun (WGS) entry which is preliminary data.</text>
</comment>
<organism evidence="1 2">
    <name type="scientific">Eumeta variegata</name>
    <name type="common">Bagworm moth</name>
    <name type="synonym">Eumeta japonica</name>
    <dbReference type="NCBI Taxonomy" id="151549"/>
    <lineage>
        <taxon>Eukaryota</taxon>
        <taxon>Metazoa</taxon>
        <taxon>Ecdysozoa</taxon>
        <taxon>Arthropoda</taxon>
        <taxon>Hexapoda</taxon>
        <taxon>Insecta</taxon>
        <taxon>Pterygota</taxon>
        <taxon>Neoptera</taxon>
        <taxon>Endopterygota</taxon>
        <taxon>Lepidoptera</taxon>
        <taxon>Glossata</taxon>
        <taxon>Ditrysia</taxon>
        <taxon>Tineoidea</taxon>
        <taxon>Psychidae</taxon>
        <taxon>Oiketicinae</taxon>
        <taxon>Eumeta</taxon>
    </lineage>
</organism>
<dbReference type="Proteomes" id="UP000299102">
    <property type="component" value="Unassembled WGS sequence"/>
</dbReference>
<proteinExistence type="predicted"/>
<sequence length="72" mass="8221">MATHVNELASKLVGNGKYHPLALKLHSVPTLTHRLPGYRQDKKIRSIMLYLMIYNVETAARGDGMIQDCQRR</sequence>
<gene>
    <name evidence="1" type="ORF">EVAR_37551_1</name>
</gene>
<name>A0A4C1XV43_EUMVA</name>
<evidence type="ECO:0000313" key="1">
    <source>
        <dbReference type="EMBL" id="GBP66089.1"/>
    </source>
</evidence>
<reference evidence="1 2" key="1">
    <citation type="journal article" date="2019" name="Commun. Biol.">
        <title>The bagworm genome reveals a unique fibroin gene that provides high tensile strength.</title>
        <authorList>
            <person name="Kono N."/>
            <person name="Nakamura H."/>
            <person name="Ohtoshi R."/>
            <person name="Tomita M."/>
            <person name="Numata K."/>
            <person name="Arakawa K."/>
        </authorList>
    </citation>
    <scope>NUCLEOTIDE SEQUENCE [LARGE SCALE GENOMIC DNA]</scope>
</reference>
<dbReference type="EMBL" id="BGZK01000947">
    <property type="protein sequence ID" value="GBP66089.1"/>
    <property type="molecule type" value="Genomic_DNA"/>
</dbReference>